<feature type="region of interest" description="Disordered" evidence="1">
    <location>
        <begin position="190"/>
        <end position="215"/>
    </location>
</feature>
<dbReference type="Proteomes" id="UP000233837">
    <property type="component" value="Unassembled WGS sequence"/>
</dbReference>
<name>A0A2I0WAQ3_9ASPA</name>
<keyword evidence="2" id="KW-0812">Transmembrane</keyword>
<keyword evidence="2" id="KW-0472">Membrane</keyword>
<evidence type="ECO:0000256" key="2">
    <source>
        <dbReference type="SAM" id="Phobius"/>
    </source>
</evidence>
<protein>
    <submittedName>
        <fullName evidence="3">Uncharacterized protein</fullName>
    </submittedName>
</protein>
<evidence type="ECO:0000313" key="3">
    <source>
        <dbReference type="EMBL" id="PKU72736.1"/>
    </source>
</evidence>
<sequence length="215" mass="23490">MLSYFRSFSYFSTNPPAMPLLFRNSGAAAAASISLLLPNSSSFPPSPSLSVSLIPIHQSRRSAHIALARRGLASRTRRLEKRGKDRGETEEKVLVKEKEEMEPSSTELGGEGGGAEIVYSTGPPPALPGLEQDFWEGTQWDALGFFLQYMWAFGIVFGVFACGIAVATYNEGATDFKQTTVYKESIQSRELLEQPEDSNADVFEGNPTEVAPSLE</sequence>
<keyword evidence="2" id="KW-1133">Transmembrane helix</keyword>
<reference evidence="3 4" key="2">
    <citation type="journal article" date="2017" name="Nature">
        <title>The Apostasia genome and the evolution of orchids.</title>
        <authorList>
            <person name="Zhang G.Q."/>
            <person name="Liu K.W."/>
            <person name="Li Z."/>
            <person name="Lohaus R."/>
            <person name="Hsiao Y.Y."/>
            <person name="Niu S.C."/>
            <person name="Wang J.Y."/>
            <person name="Lin Y.C."/>
            <person name="Xu Q."/>
            <person name="Chen L.J."/>
            <person name="Yoshida K."/>
            <person name="Fujiwara S."/>
            <person name="Wang Z.W."/>
            <person name="Zhang Y.Q."/>
            <person name="Mitsuda N."/>
            <person name="Wang M."/>
            <person name="Liu G.H."/>
            <person name="Pecoraro L."/>
            <person name="Huang H.X."/>
            <person name="Xiao X.J."/>
            <person name="Lin M."/>
            <person name="Wu X.Y."/>
            <person name="Wu W.L."/>
            <person name="Chen Y.Y."/>
            <person name="Chang S.B."/>
            <person name="Sakamoto S."/>
            <person name="Ohme-Takagi M."/>
            <person name="Yagi M."/>
            <person name="Zeng S.J."/>
            <person name="Shen C.Y."/>
            <person name="Yeh C.M."/>
            <person name="Luo Y.B."/>
            <person name="Tsai W.C."/>
            <person name="Van de Peer Y."/>
            <person name="Liu Z.J."/>
        </authorList>
    </citation>
    <scope>NUCLEOTIDE SEQUENCE [LARGE SCALE GENOMIC DNA]</scope>
    <source>
        <tissue evidence="3">The whole plant</tissue>
    </source>
</reference>
<accession>A0A2I0WAQ3</accession>
<dbReference type="PANTHER" id="PTHR36004:SF1">
    <property type="entry name" value="AT-RICH INTERACTIVE DOMAIN PROTEIN"/>
    <property type="match status" value="1"/>
</dbReference>
<organism evidence="3 4">
    <name type="scientific">Dendrobium catenatum</name>
    <dbReference type="NCBI Taxonomy" id="906689"/>
    <lineage>
        <taxon>Eukaryota</taxon>
        <taxon>Viridiplantae</taxon>
        <taxon>Streptophyta</taxon>
        <taxon>Embryophyta</taxon>
        <taxon>Tracheophyta</taxon>
        <taxon>Spermatophyta</taxon>
        <taxon>Magnoliopsida</taxon>
        <taxon>Liliopsida</taxon>
        <taxon>Asparagales</taxon>
        <taxon>Orchidaceae</taxon>
        <taxon>Epidendroideae</taxon>
        <taxon>Malaxideae</taxon>
        <taxon>Dendrobiinae</taxon>
        <taxon>Dendrobium</taxon>
    </lineage>
</organism>
<dbReference type="PANTHER" id="PTHR36004">
    <property type="entry name" value="AT-RICH INTERACTIVE DOMAIN PROTEIN"/>
    <property type="match status" value="1"/>
</dbReference>
<feature type="transmembrane region" description="Helical" evidence="2">
    <location>
        <begin position="149"/>
        <end position="169"/>
    </location>
</feature>
<dbReference type="EMBL" id="KZ502810">
    <property type="protein sequence ID" value="PKU72736.1"/>
    <property type="molecule type" value="Genomic_DNA"/>
</dbReference>
<proteinExistence type="predicted"/>
<dbReference type="AlphaFoldDB" id="A0A2I0WAQ3"/>
<evidence type="ECO:0000256" key="1">
    <source>
        <dbReference type="SAM" id="MobiDB-lite"/>
    </source>
</evidence>
<keyword evidence="4" id="KW-1185">Reference proteome</keyword>
<dbReference type="OrthoDB" id="2013508at2759"/>
<evidence type="ECO:0000313" key="4">
    <source>
        <dbReference type="Proteomes" id="UP000233837"/>
    </source>
</evidence>
<reference evidence="3 4" key="1">
    <citation type="journal article" date="2016" name="Sci. Rep.">
        <title>The Dendrobium catenatum Lindl. genome sequence provides insights into polysaccharide synthase, floral development and adaptive evolution.</title>
        <authorList>
            <person name="Zhang G.Q."/>
            <person name="Xu Q."/>
            <person name="Bian C."/>
            <person name="Tsai W.C."/>
            <person name="Yeh C.M."/>
            <person name="Liu K.W."/>
            <person name="Yoshida K."/>
            <person name="Zhang L.S."/>
            <person name="Chang S.B."/>
            <person name="Chen F."/>
            <person name="Shi Y."/>
            <person name="Su Y.Y."/>
            <person name="Zhang Y.Q."/>
            <person name="Chen L.J."/>
            <person name="Yin Y."/>
            <person name="Lin M."/>
            <person name="Huang H."/>
            <person name="Deng H."/>
            <person name="Wang Z.W."/>
            <person name="Zhu S.L."/>
            <person name="Zhao X."/>
            <person name="Deng C."/>
            <person name="Niu S.C."/>
            <person name="Huang J."/>
            <person name="Wang M."/>
            <person name="Liu G.H."/>
            <person name="Yang H.J."/>
            <person name="Xiao X.J."/>
            <person name="Hsiao Y.Y."/>
            <person name="Wu W.L."/>
            <person name="Chen Y.Y."/>
            <person name="Mitsuda N."/>
            <person name="Ohme-Takagi M."/>
            <person name="Luo Y.B."/>
            <person name="Van de Peer Y."/>
            <person name="Liu Z.J."/>
        </authorList>
    </citation>
    <scope>NUCLEOTIDE SEQUENCE [LARGE SCALE GENOMIC DNA]</scope>
    <source>
        <tissue evidence="3">The whole plant</tissue>
    </source>
</reference>
<gene>
    <name evidence="3" type="ORF">MA16_Dca007456</name>
</gene>